<evidence type="ECO:0000256" key="1">
    <source>
        <dbReference type="SAM" id="Phobius"/>
    </source>
</evidence>
<evidence type="ECO:0008006" key="4">
    <source>
        <dbReference type="Google" id="ProtNLM"/>
    </source>
</evidence>
<evidence type="ECO:0000313" key="2">
    <source>
        <dbReference type="EMBL" id="ETD70745.1"/>
    </source>
</evidence>
<gene>
    <name evidence="2" type="ORF">V757_07135</name>
</gene>
<feature type="transmembrane region" description="Helical" evidence="1">
    <location>
        <begin position="254"/>
        <end position="277"/>
    </location>
</feature>
<dbReference type="EMBL" id="AYSV01000087">
    <property type="protein sequence ID" value="ETD70745.1"/>
    <property type="molecule type" value="Genomic_DNA"/>
</dbReference>
<sequence length="456" mass="51721">MPTINFKEIWVTEAVRQREEHWGPIEDNAVVLQLRAQPISLADKVIQRALLLSRRDGLLETVNQWISASKFALILFIFLAILSGIGMAYSALSTSHINVIMALVALLGLHAITFIFWLFTLFATWDTQTLLGRVWLWLSKKLARSPDATLAMQSFIHTSNQQGSLRWILSSISHGFWLISLTSCLITMLLLLSTKSYTFGWETTILSSNGFVGFTQIIGFIPSLLGFPIPDVQIIHASGNHIASQIDAQKAWSIWLLGQLVVWGILTRLISFIFSFIKARLTIKRTTIDITLPSYSTLIKRLEQRAEKIDIDASAPNYELPNIDKTTPTNWTTERLIVGLEIPSKQVWPPFILHPSVTDVGKIESREQRHQLMLKLINHPVKELLLVCDGRQTPDRGIAYFIKDVAGYAERTSIYLIEQNDDHERMALWQQTLTAIGLNINNIFNKPSQISHWISE</sequence>
<name>V8G2S9_9BURK</name>
<feature type="transmembrane region" description="Helical" evidence="1">
    <location>
        <begin position="174"/>
        <end position="192"/>
    </location>
</feature>
<dbReference type="AlphaFoldDB" id="V8G2S9"/>
<evidence type="ECO:0000313" key="3">
    <source>
        <dbReference type="Proteomes" id="UP000018766"/>
    </source>
</evidence>
<keyword evidence="3" id="KW-1185">Reference proteome</keyword>
<dbReference type="Proteomes" id="UP000018766">
    <property type="component" value="Unassembled WGS sequence"/>
</dbReference>
<keyword evidence="1" id="KW-1133">Transmembrane helix</keyword>
<accession>V8G2S9</accession>
<feature type="transmembrane region" description="Helical" evidence="1">
    <location>
        <begin position="99"/>
        <end position="125"/>
    </location>
</feature>
<dbReference type="OrthoDB" id="6210861at2"/>
<dbReference type="RefSeq" id="WP_023951187.1">
    <property type="nucleotide sequence ID" value="NZ_AYSV01000087.1"/>
</dbReference>
<keyword evidence="1" id="KW-0472">Membrane</keyword>
<protein>
    <recommendedName>
        <fullName evidence="4">DUF2868 domain-containing protein</fullName>
    </recommendedName>
</protein>
<comment type="caution">
    <text evidence="2">The sequence shown here is derived from an EMBL/GenBank/DDBJ whole genome shotgun (WGS) entry which is preliminary data.</text>
</comment>
<dbReference type="PATRIC" id="fig|1414851.3.peg.1468"/>
<feature type="transmembrane region" description="Helical" evidence="1">
    <location>
        <begin position="71"/>
        <end position="92"/>
    </location>
</feature>
<dbReference type="Pfam" id="PF11067">
    <property type="entry name" value="DUF2868"/>
    <property type="match status" value="1"/>
</dbReference>
<proteinExistence type="predicted"/>
<keyword evidence="1" id="KW-0812">Transmembrane</keyword>
<organism evidence="2 3">
    <name type="scientific">Pelistega indica</name>
    <dbReference type="NCBI Taxonomy" id="1414851"/>
    <lineage>
        <taxon>Bacteria</taxon>
        <taxon>Pseudomonadati</taxon>
        <taxon>Pseudomonadota</taxon>
        <taxon>Betaproteobacteria</taxon>
        <taxon>Burkholderiales</taxon>
        <taxon>Alcaligenaceae</taxon>
        <taxon>Pelistega</taxon>
    </lineage>
</organism>
<reference evidence="2 3" key="1">
    <citation type="submission" date="2013-11" db="EMBL/GenBank/DDBJ databases">
        <title>Genomic analysis of Pelistega sp. HM-7.</title>
        <authorList>
            <person name="Kumbhare S.V."/>
            <person name="Shetty S.A."/>
            <person name="Sharma O."/>
            <person name="Dhotre D.P."/>
        </authorList>
    </citation>
    <scope>NUCLEOTIDE SEQUENCE [LARGE SCALE GENOMIC DNA]</scope>
    <source>
        <strain evidence="2 3">HM-7</strain>
    </source>
</reference>
<dbReference type="InterPro" id="IPR021296">
    <property type="entry name" value="DUF2868"/>
</dbReference>
<feature type="transmembrane region" description="Helical" evidence="1">
    <location>
        <begin position="204"/>
        <end position="225"/>
    </location>
</feature>